<gene>
    <name evidence="2" type="ordered locus">SNE_A22670</name>
</gene>
<feature type="transmembrane region" description="Helical" evidence="1">
    <location>
        <begin position="66"/>
        <end position="87"/>
    </location>
</feature>
<keyword evidence="1" id="KW-1133">Transmembrane helix</keyword>
<reference key="1">
    <citation type="journal article" date="2011" name="Mol. Biol. Evol.">
        <title>Unity in variety -- the pan-genome of the Chlamydiae.</title>
        <authorList>
            <person name="Collingro A."/>
            <person name="Tischler P."/>
            <person name="Weinmaier T."/>
            <person name="Penz T."/>
            <person name="Heinz E."/>
            <person name="Brunham R.C."/>
            <person name="Read T.D."/>
            <person name="Bavoil P.M."/>
            <person name="Sachse K."/>
            <person name="Kahane S."/>
            <person name="Friedman M.G."/>
            <person name="Rattei T."/>
            <person name="Myers G.S.A."/>
            <person name="Horn M."/>
        </authorList>
    </citation>
    <scope>NUCLEOTIDE SEQUENCE</scope>
    <source>
        <strain>Z</strain>
    </source>
</reference>
<protein>
    <submittedName>
        <fullName evidence="2">Uncharacterized protein</fullName>
    </submittedName>
</protein>
<dbReference type="STRING" id="331113.SNE_A22670"/>
<accession>F8L665</accession>
<dbReference type="HOGENOM" id="CLU_482233_0_0_0"/>
<proteinExistence type="predicted"/>
<evidence type="ECO:0000256" key="1">
    <source>
        <dbReference type="SAM" id="Phobius"/>
    </source>
</evidence>
<keyword evidence="3" id="KW-1185">Reference proteome</keyword>
<feature type="transmembrane region" description="Helical" evidence="1">
    <location>
        <begin position="99"/>
        <end position="122"/>
    </location>
</feature>
<dbReference type="Proteomes" id="UP000000496">
    <property type="component" value="Chromosome gsn.131"/>
</dbReference>
<organism evidence="2 3">
    <name type="scientific">Simkania negevensis (strain ATCC VR-1471 / DSM 27360 / Z)</name>
    <dbReference type="NCBI Taxonomy" id="331113"/>
    <lineage>
        <taxon>Bacteria</taxon>
        <taxon>Pseudomonadati</taxon>
        <taxon>Chlamydiota</taxon>
        <taxon>Chlamydiia</taxon>
        <taxon>Parachlamydiales</taxon>
        <taxon>Simkaniaceae</taxon>
        <taxon>Simkania</taxon>
    </lineage>
</organism>
<evidence type="ECO:0000313" key="3">
    <source>
        <dbReference type="Proteomes" id="UP000000496"/>
    </source>
</evidence>
<name>F8L665_SIMNZ</name>
<sequence>MESIRQNLFTKASALHFASTVGIGLIPSCFTPITMKECALIGSVTGSLTALGHAFVGKDATTFKKILITVGSFGITFFSLTKFTPLLNARFAVQLYPGAILQVLVFNALGQVASFAITKYYLTTPWNMSDEQITALHAKYEKKPELFEKHSSVEQLLLLHRFNELGLKNSFKDKDPSKEEIQALTDEQIRILHQHEAYLTEDEVNEALLLRYFALNLPPFDDIEDEISEITLKIPNTTQDLEGIKDQQFKWYEIYFEKNAGALKALSYPLQWALYEKGGAQTYYFDAEYLKTAPEAQIRDLMSKAPLTWWVTIDPVEQAALIDRAVGFKIEVPYPAHPKTAEEVRSLKIEVLKAYHKKLHKDLGSEVIQAFNLRFYECNLPFPNGIDTIDKLKKEGLPFPLIAIELPKSIEEVGHLHNHQLPWIYARCANHFSTLSFEIQSALNERFWNTQASWHYLFSLGKLTADNIGKAGELTIKILSDDLSNQLDEWIALDPSIRGAFIAKLKSDPFTAETFKAVETTTLSKDAATRYHTFFNGRGNSLWKNLGDKQATFNEAFENHSLPAIAP</sequence>
<dbReference type="RefSeq" id="WP_013944610.1">
    <property type="nucleotide sequence ID" value="NC_015713.1"/>
</dbReference>
<reference evidence="2 3" key="2">
    <citation type="journal article" date="2011" name="Mol. Biol. Evol.">
        <title>Unity in variety--the pan-genome of the Chlamydiae.</title>
        <authorList>
            <person name="Collingro A."/>
            <person name="Tischler P."/>
            <person name="Weinmaier T."/>
            <person name="Penz T."/>
            <person name="Heinz E."/>
            <person name="Brunham R.C."/>
            <person name="Read T.D."/>
            <person name="Bavoil P.M."/>
            <person name="Sachse K."/>
            <person name="Kahane S."/>
            <person name="Friedman M.G."/>
            <person name="Rattei T."/>
            <person name="Myers G.S."/>
            <person name="Horn M."/>
        </authorList>
    </citation>
    <scope>NUCLEOTIDE SEQUENCE [LARGE SCALE GENOMIC DNA]</scope>
    <source>
        <strain evidence="3">ATCC VR-1471 / Z</strain>
    </source>
</reference>
<dbReference type="KEGG" id="sng:SNE_A22670"/>
<feature type="transmembrane region" description="Helical" evidence="1">
    <location>
        <begin position="12"/>
        <end position="33"/>
    </location>
</feature>
<dbReference type="AlphaFoldDB" id="F8L665"/>
<keyword evidence="1" id="KW-0812">Transmembrane</keyword>
<evidence type="ECO:0000313" key="2">
    <source>
        <dbReference type="EMBL" id="CCB90144.1"/>
    </source>
</evidence>
<dbReference type="EMBL" id="FR872582">
    <property type="protein sequence ID" value="CCB90144.1"/>
    <property type="molecule type" value="Genomic_DNA"/>
</dbReference>
<keyword evidence="1" id="KW-0472">Membrane</keyword>